<dbReference type="AlphaFoldDB" id="A0AA37J025"/>
<keyword evidence="1" id="KW-0812">Transmembrane</keyword>
<keyword evidence="1" id="KW-0472">Membrane</keyword>
<gene>
    <name evidence="2" type="ORF">JCM17207_21860</name>
</gene>
<name>A0AA37J025_9FIRM</name>
<proteinExistence type="predicted"/>
<feature type="transmembrane region" description="Helical" evidence="1">
    <location>
        <begin position="12"/>
        <end position="31"/>
    </location>
</feature>
<evidence type="ECO:0000313" key="3">
    <source>
        <dbReference type="Proteomes" id="UP001055185"/>
    </source>
</evidence>
<accession>A0AA37J025</accession>
<evidence type="ECO:0000256" key="1">
    <source>
        <dbReference type="SAM" id="Phobius"/>
    </source>
</evidence>
<sequence length="371" mass="42888">MNEKPKKSRGLKYIALFVLALAAVFCLWVGYKWFTRPRISQIYLYGEGHGVPEYIDEEFELWSQYYHEEGMRHLFVEYPYYTAELLNLWMNEKDDTILWQWFGEIAGTQDAVQEKWDFFHRIKAECPETVFHGTDVGHQYQTTGVRYLAYLKEQGLADSEQYARAQEVMEQGKYYYENSDSIYRENMMVENFLTEYAALNGEDIMGIYGSAHVDPEGLDYYTQTVPCMAGQLKETYGEHLHTEFMEDLVGENFPTLSQLELPAEGETQSFNLGGKTYSAVCVGWQDIRELTGGQYLARVFWQLEEGAFADFESARTTGAVLPYENFPVPVEEGQVFAADYIMFTGGTVRYYLRADGTLWEGVETTVGFWPV</sequence>
<protein>
    <submittedName>
        <fullName evidence="2">Uncharacterized protein</fullName>
    </submittedName>
</protein>
<keyword evidence="3" id="KW-1185">Reference proteome</keyword>
<dbReference type="Proteomes" id="UP001055185">
    <property type="component" value="Unassembled WGS sequence"/>
</dbReference>
<organism evidence="2 3">
    <name type="scientific">Faecalibacterium gallinarum</name>
    <dbReference type="NCBI Taxonomy" id="2903556"/>
    <lineage>
        <taxon>Bacteria</taxon>
        <taxon>Bacillati</taxon>
        <taxon>Bacillota</taxon>
        <taxon>Clostridia</taxon>
        <taxon>Eubacteriales</taxon>
        <taxon>Oscillospiraceae</taxon>
        <taxon>Faecalibacterium</taxon>
    </lineage>
</organism>
<dbReference type="RefSeq" id="WP_238317775.1">
    <property type="nucleotide sequence ID" value="NZ_BQKV01000098.1"/>
</dbReference>
<dbReference type="EMBL" id="BQKV01000098">
    <property type="protein sequence ID" value="GJN65561.1"/>
    <property type="molecule type" value="Genomic_DNA"/>
</dbReference>
<reference evidence="2" key="1">
    <citation type="journal article" date="2022" name="Int. J. Syst. Evol. Microbiol.">
        <title>Genome-based, phenotypic and chemotaxonomic classification of Faecalibacterium strains: proposal of three novel species Faecalibacterium duncaniae sp. nov., Faecalibacterium hattorii sp. nov. and Faecalibacterium gallinarum sp. nov. .</title>
        <authorList>
            <person name="Sakamoto M."/>
            <person name="Sakurai N."/>
            <person name="Tanno H."/>
            <person name="Iino T."/>
            <person name="Ohkuma M."/>
            <person name="Endo A."/>
        </authorList>
    </citation>
    <scope>NUCLEOTIDE SEQUENCE</scope>
    <source>
        <strain evidence="2">JCM 17207</strain>
    </source>
</reference>
<evidence type="ECO:0000313" key="2">
    <source>
        <dbReference type="EMBL" id="GJN65561.1"/>
    </source>
</evidence>
<keyword evidence="1" id="KW-1133">Transmembrane helix</keyword>
<dbReference type="SUPFAM" id="SSF159501">
    <property type="entry name" value="EreA/ChaN-like"/>
    <property type="match status" value="1"/>
</dbReference>
<comment type="caution">
    <text evidence="2">The sequence shown here is derived from an EMBL/GenBank/DDBJ whole genome shotgun (WGS) entry which is preliminary data.</text>
</comment>